<organism evidence="1 2">
    <name type="scientific">Meloidogyne enterolobii</name>
    <name type="common">Root-knot nematode worm</name>
    <name type="synonym">Meloidogyne mayaguensis</name>
    <dbReference type="NCBI Taxonomy" id="390850"/>
    <lineage>
        <taxon>Eukaryota</taxon>
        <taxon>Metazoa</taxon>
        <taxon>Ecdysozoa</taxon>
        <taxon>Nematoda</taxon>
        <taxon>Chromadorea</taxon>
        <taxon>Rhabditida</taxon>
        <taxon>Tylenchina</taxon>
        <taxon>Tylenchomorpha</taxon>
        <taxon>Tylenchoidea</taxon>
        <taxon>Meloidogynidae</taxon>
        <taxon>Meloidogyninae</taxon>
        <taxon>Meloidogyne</taxon>
    </lineage>
</organism>
<comment type="caution">
    <text evidence="1">The sequence shown here is derived from an EMBL/GenBank/DDBJ whole genome shotgun (WGS) entry which is preliminary data.</text>
</comment>
<gene>
    <name evidence="1" type="ORF">MENTE1834_LOCUS35176</name>
</gene>
<proteinExistence type="predicted"/>
<dbReference type="EMBL" id="CAVMJV010000066">
    <property type="protein sequence ID" value="CAK5087569.1"/>
    <property type="molecule type" value="Genomic_DNA"/>
</dbReference>
<evidence type="ECO:0000313" key="1">
    <source>
        <dbReference type="EMBL" id="CAK5087569.1"/>
    </source>
</evidence>
<sequence>MCCFTSFSNLVIVLCSSSVFVASSIPIACLFTNSIFSSLLCSRELSNFV</sequence>
<evidence type="ECO:0000313" key="2">
    <source>
        <dbReference type="Proteomes" id="UP001497535"/>
    </source>
</evidence>
<keyword evidence="2" id="KW-1185">Reference proteome</keyword>
<accession>A0ACB1A9V9</accession>
<protein>
    <submittedName>
        <fullName evidence="1">Uncharacterized protein</fullName>
    </submittedName>
</protein>
<name>A0ACB1A9V9_MELEN</name>
<dbReference type="Proteomes" id="UP001497535">
    <property type="component" value="Unassembled WGS sequence"/>
</dbReference>
<reference evidence="1" key="1">
    <citation type="submission" date="2023-11" db="EMBL/GenBank/DDBJ databases">
        <authorList>
            <person name="Poullet M."/>
        </authorList>
    </citation>
    <scope>NUCLEOTIDE SEQUENCE</scope>
    <source>
        <strain evidence="1">E1834</strain>
    </source>
</reference>